<name>A0A4S3J137_9EURO</name>
<dbReference type="STRING" id="1220188.A0A4S3J137"/>
<dbReference type="EMBL" id="SOSA01001110">
    <property type="protein sequence ID" value="THC87618.1"/>
    <property type="molecule type" value="Genomic_DNA"/>
</dbReference>
<protein>
    <submittedName>
        <fullName evidence="1">Uncharacterized protein</fullName>
    </submittedName>
</protein>
<organism evidence="1 2">
    <name type="scientific">Aspergillus tanneri</name>
    <dbReference type="NCBI Taxonomy" id="1220188"/>
    <lineage>
        <taxon>Eukaryota</taxon>
        <taxon>Fungi</taxon>
        <taxon>Dikarya</taxon>
        <taxon>Ascomycota</taxon>
        <taxon>Pezizomycotina</taxon>
        <taxon>Eurotiomycetes</taxon>
        <taxon>Eurotiomycetidae</taxon>
        <taxon>Eurotiales</taxon>
        <taxon>Aspergillaceae</taxon>
        <taxon>Aspergillus</taxon>
        <taxon>Aspergillus subgen. Circumdati</taxon>
    </lineage>
</organism>
<dbReference type="AlphaFoldDB" id="A0A4S3J137"/>
<keyword evidence="2" id="KW-1185">Reference proteome</keyword>
<proteinExistence type="predicted"/>
<reference evidence="1 2" key="1">
    <citation type="submission" date="2019-03" db="EMBL/GenBank/DDBJ databases">
        <title>The genome sequence of a newly discovered highly antifungal drug resistant Aspergillus species, Aspergillus tanneri NIH 1004.</title>
        <authorList>
            <person name="Mounaud S."/>
            <person name="Singh I."/>
            <person name="Joardar V."/>
            <person name="Pakala S."/>
            <person name="Pakala S."/>
            <person name="Venepally P."/>
            <person name="Hoover J."/>
            <person name="Nierman W."/>
            <person name="Chung J."/>
            <person name="Losada L."/>
        </authorList>
    </citation>
    <scope>NUCLEOTIDE SEQUENCE [LARGE SCALE GENOMIC DNA]</scope>
    <source>
        <strain evidence="1 2">NIH1004</strain>
    </source>
</reference>
<evidence type="ECO:0000313" key="1">
    <source>
        <dbReference type="EMBL" id="THC87618.1"/>
    </source>
</evidence>
<accession>A0A4S3J137</accession>
<dbReference type="Proteomes" id="UP000308092">
    <property type="component" value="Unassembled WGS sequence"/>
</dbReference>
<gene>
    <name evidence="1" type="ORF">EYZ11_012939</name>
</gene>
<dbReference type="VEuPathDB" id="FungiDB:EYZ11_012939"/>
<evidence type="ECO:0000313" key="2">
    <source>
        <dbReference type="Proteomes" id="UP000308092"/>
    </source>
</evidence>
<sequence length="126" mass="14533">MSCEILTHLGIHWDTGRNYICCVRGAVHLPPANTPAVLREFYTSQDHDGQEFRQYIRYYNGQHAPFQIHGQIFHLQGPLLNEDGELPVFAQLWFNDSAYGPLTHMLEQVNPYISLYQTAREQLMAA</sequence>
<comment type="caution">
    <text evidence="1">The sequence shown here is derived from an EMBL/GenBank/DDBJ whole genome shotgun (WGS) entry which is preliminary data.</text>
</comment>